<feature type="compositionally biased region" description="Polar residues" evidence="1">
    <location>
        <begin position="176"/>
        <end position="191"/>
    </location>
</feature>
<feature type="compositionally biased region" description="Basic and acidic residues" evidence="1">
    <location>
        <begin position="281"/>
        <end position="294"/>
    </location>
</feature>
<reference evidence="3" key="1">
    <citation type="submission" date="2023-06" db="EMBL/GenBank/DDBJ databases">
        <title>Genome-scale phylogeny and comparative genomics of the fungal order Sordariales.</title>
        <authorList>
            <consortium name="Lawrence Berkeley National Laboratory"/>
            <person name="Hensen N."/>
            <person name="Bonometti L."/>
            <person name="Westerberg I."/>
            <person name="Brannstrom I.O."/>
            <person name="Guillou S."/>
            <person name="Cros-Aarteil S."/>
            <person name="Calhoun S."/>
            <person name="Haridas S."/>
            <person name="Kuo A."/>
            <person name="Mondo S."/>
            <person name="Pangilinan J."/>
            <person name="Riley R."/>
            <person name="Labutti K."/>
            <person name="Andreopoulos B."/>
            <person name="Lipzen A."/>
            <person name="Chen C."/>
            <person name="Yanf M."/>
            <person name="Daum C."/>
            <person name="Ng V."/>
            <person name="Clum A."/>
            <person name="Steindorff A."/>
            <person name="Ohm R."/>
            <person name="Martin F."/>
            <person name="Silar P."/>
            <person name="Natvig D."/>
            <person name="Lalanne C."/>
            <person name="Gautier V."/>
            <person name="Ament-Velasquez S.L."/>
            <person name="Kruys A."/>
            <person name="Hutchinson M.I."/>
            <person name="Powell A.J."/>
            <person name="Barry K."/>
            <person name="Miller A.N."/>
            <person name="Grigoriev I.V."/>
            <person name="Debuchy R."/>
            <person name="Gladieux P."/>
            <person name="Thoren M.H."/>
            <person name="Johannesson H."/>
        </authorList>
    </citation>
    <scope>NUCLEOTIDE SEQUENCE</scope>
    <source>
        <strain evidence="3">SMH2532-1</strain>
    </source>
</reference>
<keyword evidence="2" id="KW-0472">Membrane</keyword>
<evidence type="ECO:0000256" key="1">
    <source>
        <dbReference type="SAM" id="MobiDB-lite"/>
    </source>
</evidence>
<evidence type="ECO:0000313" key="4">
    <source>
        <dbReference type="Proteomes" id="UP001174936"/>
    </source>
</evidence>
<evidence type="ECO:0000313" key="3">
    <source>
        <dbReference type="EMBL" id="KAK0649596.1"/>
    </source>
</evidence>
<name>A0AA40CS93_9PEZI</name>
<evidence type="ECO:0000256" key="2">
    <source>
        <dbReference type="SAM" id="Phobius"/>
    </source>
</evidence>
<feature type="region of interest" description="Disordered" evidence="1">
    <location>
        <begin position="235"/>
        <end position="261"/>
    </location>
</feature>
<keyword evidence="4" id="KW-1185">Reference proteome</keyword>
<gene>
    <name evidence="3" type="ORF">B0T16DRAFT_410400</name>
</gene>
<dbReference type="AlphaFoldDB" id="A0AA40CS93"/>
<sequence length="400" mass="41687">MAGLDRGTKTGTGLPFPTDFTPPDDLGCPFTYLSSGATPTAVSSLWLGYSLDLGGAKHCYPSSFHENSGTFSPARCPQSWTTGSTYTLAGGVSGAVCCSSGYTHDGARSLAGNDNHDWCARVVPTSTIGILFESEFRQPIYSTFAPDPPKTALVRAVHVHWQRSDLPGLGLPPETSAPTGSNGPAAETQTPAAAGGGGLSDTAKAGIGAGVGVVAVAIIAAILLLLRRRRRRQADLQEKGEMAEEDASGDAGDRGQPPVGNALHAAVPAVAPVPAAAARGVQERPPEGGPRPDELQGPWSEYMARWTANQGDWAAYQAGAQHEVLDGEVDAAQLDDTHAGALPVDGRTPQDFARLEDTALAKPPGFASSDLEDFEALGDEKPRISEDSRLDSPLPRDEKN</sequence>
<proteinExistence type="predicted"/>
<feature type="compositionally biased region" description="Basic and acidic residues" evidence="1">
    <location>
        <begin position="378"/>
        <end position="400"/>
    </location>
</feature>
<feature type="transmembrane region" description="Helical" evidence="2">
    <location>
        <begin position="207"/>
        <end position="226"/>
    </location>
</feature>
<feature type="region of interest" description="Disordered" evidence="1">
    <location>
        <begin position="1"/>
        <end position="20"/>
    </location>
</feature>
<dbReference type="Proteomes" id="UP001174936">
    <property type="component" value="Unassembled WGS sequence"/>
</dbReference>
<keyword evidence="2" id="KW-0812">Transmembrane</keyword>
<feature type="region of interest" description="Disordered" evidence="1">
    <location>
        <begin position="360"/>
        <end position="400"/>
    </location>
</feature>
<feature type="region of interest" description="Disordered" evidence="1">
    <location>
        <begin position="165"/>
        <end position="197"/>
    </location>
</feature>
<feature type="compositionally biased region" description="Low complexity" evidence="1">
    <location>
        <begin position="11"/>
        <end position="20"/>
    </location>
</feature>
<organism evidence="3 4">
    <name type="scientific">Cercophora newfieldiana</name>
    <dbReference type="NCBI Taxonomy" id="92897"/>
    <lineage>
        <taxon>Eukaryota</taxon>
        <taxon>Fungi</taxon>
        <taxon>Dikarya</taxon>
        <taxon>Ascomycota</taxon>
        <taxon>Pezizomycotina</taxon>
        <taxon>Sordariomycetes</taxon>
        <taxon>Sordariomycetidae</taxon>
        <taxon>Sordariales</taxon>
        <taxon>Lasiosphaeriaceae</taxon>
        <taxon>Cercophora</taxon>
    </lineage>
</organism>
<dbReference type="EMBL" id="JAULSV010000003">
    <property type="protein sequence ID" value="KAK0649596.1"/>
    <property type="molecule type" value="Genomic_DNA"/>
</dbReference>
<protein>
    <submittedName>
        <fullName evidence="3">Uncharacterized protein</fullName>
    </submittedName>
</protein>
<keyword evidence="2" id="KW-1133">Transmembrane helix</keyword>
<comment type="caution">
    <text evidence="3">The sequence shown here is derived from an EMBL/GenBank/DDBJ whole genome shotgun (WGS) entry which is preliminary data.</text>
</comment>
<feature type="region of interest" description="Disordered" evidence="1">
    <location>
        <begin position="277"/>
        <end position="297"/>
    </location>
</feature>
<accession>A0AA40CS93</accession>